<dbReference type="SMART" id="SM00567">
    <property type="entry name" value="EZ_HEAT"/>
    <property type="match status" value="2"/>
</dbReference>
<feature type="non-terminal residue" evidence="2">
    <location>
        <position position="1"/>
    </location>
</feature>
<proteinExistence type="predicted"/>
<dbReference type="RefSeq" id="WP_143733236.1">
    <property type="nucleotide sequence ID" value="NZ_RYFG02000106.1"/>
</dbReference>
<dbReference type="InterPro" id="IPR011989">
    <property type="entry name" value="ARM-like"/>
</dbReference>
<reference evidence="2 3" key="1">
    <citation type="journal article" date="2019" name="Antonie Van Leeuwenhoek">
        <title>Description of 'Ca. Methylobacter oryzae' KRF1, a novel species from the environmentally important Methylobacter clade 2.</title>
        <authorList>
            <person name="Khatri K."/>
            <person name="Mohite J.A."/>
            <person name="Pandit P.S."/>
            <person name="Bahulikar R."/>
            <person name="Rahalkar M.C."/>
        </authorList>
    </citation>
    <scope>NUCLEOTIDE SEQUENCE [LARGE SCALE GENOMIC DNA]</scope>
    <source>
        <strain evidence="2 3">KRF1</strain>
    </source>
</reference>
<dbReference type="InterPro" id="IPR016024">
    <property type="entry name" value="ARM-type_fold"/>
</dbReference>
<gene>
    <name evidence="2" type="ORF">EKO24_014650</name>
</gene>
<evidence type="ECO:0000313" key="3">
    <source>
        <dbReference type="Proteomes" id="UP000733744"/>
    </source>
</evidence>
<comment type="caution">
    <text evidence="2">The sequence shown here is derived from an EMBL/GenBank/DDBJ whole genome shotgun (WGS) entry which is preliminary data.</text>
</comment>
<protein>
    <recommendedName>
        <fullName evidence="1">wHTH-Hsp90 Na associated domain-containing protein</fullName>
    </recommendedName>
</protein>
<dbReference type="SUPFAM" id="SSF48371">
    <property type="entry name" value="ARM repeat"/>
    <property type="match status" value="1"/>
</dbReference>
<evidence type="ECO:0000259" key="1">
    <source>
        <dbReference type="Pfam" id="PF24410"/>
    </source>
</evidence>
<accession>A0ABY3C8J5</accession>
<dbReference type="InterPro" id="IPR056507">
    <property type="entry name" value="wHTH-HSP90_Na-assoc"/>
</dbReference>
<dbReference type="Pfam" id="PF13646">
    <property type="entry name" value="HEAT_2"/>
    <property type="match status" value="1"/>
</dbReference>
<keyword evidence="3" id="KW-1185">Reference proteome</keyword>
<dbReference type="Proteomes" id="UP000733744">
    <property type="component" value="Unassembled WGS sequence"/>
</dbReference>
<dbReference type="EMBL" id="RYFG02000106">
    <property type="protein sequence ID" value="TRW92835.1"/>
    <property type="molecule type" value="Genomic_DNA"/>
</dbReference>
<sequence length="145" mass="17006">ENVRRAAIEALAQHYQDRTETYPLLTQCLQDKDENVRRTAIEALAQHYQDRTETYPLLKLCLQDKHEDIRQEALGALAQHNFENVKIKLLSRDLDSIAPWQDPLEPITEDQVEQVAKKLNLSPETIRQHYQEIALKIPLQLEWQI</sequence>
<dbReference type="InterPro" id="IPR004155">
    <property type="entry name" value="PBS_lyase_HEAT"/>
</dbReference>
<name>A0ABY3C8J5_9GAMM</name>
<dbReference type="Pfam" id="PF24410">
    <property type="entry name" value="wHTH-HSP90_Na-assoc"/>
    <property type="match status" value="1"/>
</dbReference>
<feature type="domain" description="wHTH-Hsp90 Na associated" evidence="1">
    <location>
        <begin position="87"/>
        <end position="128"/>
    </location>
</feature>
<evidence type="ECO:0000313" key="2">
    <source>
        <dbReference type="EMBL" id="TRW92835.1"/>
    </source>
</evidence>
<dbReference type="Gene3D" id="1.25.10.10">
    <property type="entry name" value="Leucine-rich Repeat Variant"/>
    <property type="match status" value="1"/>
</dbReference>
<organism evidence="2 3">
    <name type="scientific">Candidatus Methylobacter oryzae</name>
    <dbReference type="NCBI Taxonomy" id="2497749"/>
    <lineage>
        <taxon>Bacteria</taxon>
        <taxon>Pseudomonadati</taxon>
        <taxon>Pseudomonadota</taxon>
        <taxon>Gammaproteobacteria</taxon>
        <taxon>Methylococcales</taxon>
        <taxon>Methylococcaceae</taxon>
        <taxon>Methylobacter</taxon>
    </lineage>
</organism>